<gene>
    <name evidence="1" type="ORF">NDU88_005039</name>
</gene>
<dbReference type="AlphaFoldDB" id="A0AAV7WU37"/>
<accession>A0AAV7WU37</accession>
<name>A0AAV7WU37_PLEWA</name>
<dbReference type="Proteomes" id="UP001066276">
    <property type="component" value="Chromosome 1_1"/>
</dbReference>
<sequence length="225" mass="25508">MLRFGARFRVPNPFCLERIWRLEQGRVTVERRFGARFRVPNPFCLGRVWRLERGRVTVERSYLHLAQDVEATQRRRELTNQKATEKRRSRFRDFQEGDMVVVMSRQPGGKFQTPFEPEPWKIISIRGAMITAARGRQRVTWNMAHFRRAGASIPSGEEGEIDEPVAISSGEDGGTVSAPVAVSSERGLLCKNAGHEGSLTRGGRYHLCPNPVPNSQLKDFVCTLG</sequence>
<comment type="caution">
    <text evidence="1">The sequence shown here is derived from an EMBL/GenBank/DDBJ whole genome shotgun (WGS) entry which is preliminary data.</text>
</comment>
<protein>
    <submittedName>
        <fullName evidence="1">Uncharacterized protein</fullName>
    </submittedName>
</protein>
<evidence type="ECO:0000313" key="2">
    <source>
        <dbReference type="Proteomes" id="UP001066276"/>
    </source>
</evidence>
<dbReference type="EMBL" id="JANPWB010000001">
    <property type="protein sequence ID" value="KAJ1217445.1"/>
    <property type="molecule type" value="Genomic_DNA"/>
</dbReference>
<keyword evidence="2" id="KW-1185">Reference proteome</keyword>
<reference evidence="1" key="1">
    <citation type="journal article" date="2022" name="bioRxiv">
        <title>Sequencing and chromosome-scale assembly of the giantPleurodeles waltlgenome.</title>
        <authorList>
            <person name="Brown T."/>
            <person name="Elewa A."/>
            <person name="Iarovenko S."/>
            <person name="Subramanian E."/>
            <person name="Araus A.J."/>
            <person name="Petzold A."/>
            <person name="Susuki M."/>
            <person name="Suzuki K.-i.T."/>
            <person name="Hayashi T."/>
            <person name="Toyoda A."/>
            <person name="Oliveira C."/>
            <person name="Osipova E."/>
            <person name="Leigh N.D."/>
            <person name="Simon A."/>
            <person name="Yun M.H."/>
        </authorList>
    </citation>
    <scope>NUCLEOTIDE SEQUENCE</scope>
    <source>
        <strain evidence="1">20211129_DDA</strain>
        <tissue evidence="1">Liver</tissue>
    </source>
</reference>
<proteinExistence type="predicted"/>
<evidence type="ECO:0000313" key="1">
    <source>
        <dbReference type="EMBL" id="KAJ1217445.1"/>
    </source>
</evidence>
<organism evidence="1 2">
    <name type="scientific">Pleurodeles waltl</name>
    <name type="common">Iberian ribbed newt</name>
    <dbReference type="NCBI Taxonomy" id="8319"/>
    <lineage>
        <taxon>Eukaryota</taxon>
        <taxon>Metazoa</taxon>
        <taxon>Chordata</taxon>
        <taxon>Craniata</taxon>
        <taxon>Vertebrata</taxon>
        <taxon>Euteleostomi</taxon>
        <taxon>Amphibia</taxon>
        <taxon>Batrachia</taxon>
        <taxon>Caudata</taxon>
        <taxon>Salamandroidea</taxon>
        <taxon>Salamandridae</taxon>
        <taxon>Pleurodelinae</taxon>
        <taxon>Pleurodeles</taxon>
    </lineage>
</organism>